<dbReference type="SMART" id="SM00930">
    <property type="entry name" value="NIL"/>
    <property type="match status" value="1"/>
</dbReference>
<sequence>MNKLKHRFSELDSVTKVRIKIQIPQTYQNEPVLSRLTSEHGLIFNITKAILGGKHQEYWLDLELIGKPEQIESAIAYLQKLQVKIWGKPNPDGDAW</sequence>
<accession>A0ABV4XFP3</accession>
<protein>
    <submittedName>
        <fullName evidence="2">NIL domain-containing protein</fullName>
    </submittedName>
</protein>
<evidence type="ECO:0000313" key="2">
    <source>
        <dbReference type="EMBL" id="MFB2881361.1"/>
    </source>
</evidence>
<dbReference type="InterPro" id="IPR045865">
    <property type="entry name" value="ACT-like_dom_sf"/>
</dbReference>
<gene>
    <name evidence="2" type="ORF">ACE1CC_31290</name>
</gene>
<feature type="domain" description="NIL" evidence="1">
    <location>
        <begin position="15"/>
        <end position="88"/>
    </location>
</feature>
<dbReference type="RefSeq" id="WP_413274342.1">
    <property type="nucleotide sequence ID" value="NZ_JBHFNQ010000220.1"/>
</dbReference>
<evidence type="ECO:0000313" key="3">
    <source>
        <dbReference type="Proteomes" id="UP001576774"/>
    </source>
</evidence>
<dbReference type="InterPro" id="IPR018449">
    <property type="entry name" value="NIL_domain"/>
</dbReference>
<dbReference type="EMBL" id="JBHFNQ010000220">
    <property type="protein sequence ID" value="MFB2881361.1"/>
    <property type="molecule type" value="Genomic_DNA"/>
</dbReference>
<proteinExistence type="predicted"/>
<organism evidence="2 3">
    <name type="scientific">Floridaenema aerugineum BLCC-F46</name>
    <dbReference type="NCBI Taxonomy" id="3153654"/>
    <lineage>
        <taxon>Bacteria</taxon>
        <taxon>Bacillati</taxon>
        <taxon>Cyanobacteriota</taxon>
        <taxon>Cyanophyceae</taxon>
        <taxon>Oscillatoriophycideae</taxon>
        <taxon>Aerosakkonematales</taxon>
        <taxon>Aerosakkonemataceae</taxon>
        <taxon>Floridanema</taxon>
        <taxon>Floridanema aerugineum</taxon>
    </lineage>
</organism>
<evidence type="ECO:0000259" key="1">
    <source>
        <dbReference type="SMART" id="SM00930"/>
    </source>
</evidence>
<dbReference type="Proteomes" id="UP001576774">
    <property type="component" value="Unassembled WGS sequence"/>
</dbReference>
<dbReference type="SUPFAM" id="SSF55021">
    <property type="entry name" value="ACT-like"/>
    <property type="match status" value="1"/>
</dbReference>
<dbReference type="Gene3D" id="3.30.70.260">
    <property type="match status" value="1"/>
</dbReference>
<keyword evidence="3" id="KW-1185">Reference proteome</keyword>
<comment type="caution">
    <text evidence="2">The sequence shown here is derived from an EMBL/GenBank/DDBJ whole genome shotgun (WGS) entry which is preliminary data.</text>
</comment>
<reference evidence="2 3" key="1">
    <citation type="submission" date="2024-09" db="EMBL/GenBank/DDBJ databases">
        <title>Floridaenema gen nov. (Aerosakkonemataceae, Aerosakkonematales ord. nov., Cyanobacteria) from benthic tropical and subtropical fresh waters, with the description of four new species.</title>
        <authorList>
            <person name="Moretto J.A."/>
            <person name="Berthold D.E."/>
            <person name="Lefler F.W."/>
            <person name="Huang I.-S."/>
            <person name="Laughinghouse H. IV."/>
        </authorList>
    </citation>
    <scope>NUCLEOTIDE SEQUENCE [LARGE SCALE GENOMIC DNA]</scope>
    <source>
        <strain evidence="2 3">BLCC-F46</strain>
    </source>
</reference>
<name>A0ABV4XFP3_9CYAN</name>
<dbReference type="Pfam" id="PF09383">
    <property type="entry name" value="NIL"/>
    <property type="match status" value="1"/>
</dbReference>